<feature type="transmembrane region" description="Helical" evidence="1">
    <location>
        <begin position="20"/>
        <end position="41"/>
    </location>
</feature>
<keyword evidence="3" id="KW-1185">Reference proteome</keyword>
<reference evidence="2 3" key="1">
    <citation type="submission" date="2017-09" db="EMBL/GenBank/DDBJ databases">
        <authorList>
            <person name="Ehlers B."/>
            <person name="Leendertz F.H."/>
        </authorList>
    </citation>
    <scope>NUCLEOTIDE SEQUENCE [LARGE SCALE GENOMIC DNA]</scope>
    <source>
        <strain evidence="2 3">DSM 27208</strain>
    </source>
</reference>
<organism evidence="2 3">
    <name type="scientific">Natronoarchaeum philippinense</name>
    <dbReference type="NCBI Taxonomy" id="558529"/>
    <lineage>
        <taxon>Archaea</taxon>
        <taxon>Methanobacteriati</taxon>
        <taxon>Methanobacteriota</taxon>
        <taxon>Stenosarchaea group</taxon>
        <taxon>Halobacteria</taxon>
        <taxon>Halobacteriales</taxon>
        <taxon>Natronoarchaeaceae</taxon>
    </lineage>
</organism>
<evidence type="ECO:0000313" key="3">
    <source>
        <dbReference type="Proteomes" id="UP000219453"/>
    </source>
</evidence>
<dbReference type="Proteomes" id="UP000219453">
    <property type="component" value="Unassembled WGS sequence"/>
</dbReference>
<evidence type="ECO:0000256" key="1">
    <source>
        <dbReference type="SAM" id="Phobius"/>
    </source>
</evidence>
<feature type="transmembrane region" description="Helical" evidence="1">
    <location>
        <begin position="82"/>
        <end position="103"/>
    </location>
</feature>
<name>A0A285NRQ7_NATPI</name>
<proteinExistence type="predicted"/>
<keyword evidence="1" id="KW-1133">Transmembrane helix</keyword>
<gene>
    <name evidence="2" type="ORF">SAMN06269185_1521</name>
</gene>
<dbReference type="InterPro" id="IPR055943">
    <property type="entry name" value="DUF7521"/>
</dbReference>
<feature type="transmembrane region" description="Helical" evidence="1">
    <location>
        <begin position="53"/>
        <end position="76"/>
    </location>
</feature>
<keyword evidence="1" id="KW-0812">Transmembrane</keyword>
<evidence type="ECO:0000313" key="2">
    <source>
        <dbReference type="EMBL" id="SNZ12149.1"/>
    </source>
</evidence>
<dbReference type="Pfam" id="PF24365">
    <property type="entry name" value="DUF7521"/>
    <property type="match status" value="1"/>
</dbReference>
<accession>A0A285NRQ7</accession>
<protein>
    <submittedName>
        <fullName evidence="2">Uncharacterized protein</fullName>
    </submittedName>
</protein>
<keyword evidence="1" id="KW-0472">Membrane</keyword>
<dbReference type="AlphaFoldDB" id="A0A285NRQ7"/>
<sequence length="107" mass="11808">METVPLQLAETFRPPDYVILFSQLSGLASAVIGLFIAYQAYRGYRRNDSRPMLFIAIGFFLTLGIPLALFPAQLVLSTAGRTIALVIQQCSQLAGLLTILYALRMEP</sequence>
<dbReference type="RefSeq" id="WP_097008492.1">
    <property type="nucleotide sequence ID" value="NZ_OBEJ01000002.1"/>
</dbReference>
<dbReference type="EMBL" id="OBEJ01000002">
    <property type="protein sequence ID" value="SNZ12149.1"/>
    <property type="molecule type" value="Genomic_DNA"/>
</dbReference>